<evidence type="ECO:0000256" key="2">
    <source>
        <dbReference type="PROSITE-ProRule" id="PRU00325"/>
    </source>
</evidence>
<keyword evidence="6" id="KW-0808">Transferase</keyword>
<dbReference type="GO" id="GO:0005524">
    <property type="term" value="F:ATP binding"/>
    <property type="evidence" value="ECO:0007669"/>
    <property type="project" value="InterPro"/>
</dbReference>
<dbReference type="PROSITE" id="PS51192">
    <property type="entry name" value="HELICASE_ATP_BIND_1"/>
    <property type="match status" value="1"/>
</dbReference>
<dbReference type="Proteomes" id="UP000030185">
    <property type="component" value="Unassembled WGS sequence"/>
</dbReference>
<evidence type="ECO:0000259" key="3">
    <source>
        <dbReference type="PROSITE" id="PS50966"/>
    </source>
</evidence>
<reference evidence="6 7" key="1">
    <citation type="submission" date="2014-09" db="EMBL/GenBank/DDBJ databases">
        <title>Sporocytophaga myxococcoides PG-01 genome sequencing.</title>
        <authorList>
            <person name="Liu L."/>
            <person name="Gao P.J."/>
            <person name="Chen G.J."/>
            <person name="Wang L.S."/>
        </authorList>
    </citation>
    <scope>NUCLEOTIDE SEQUENCE [LARGE SCALE GENOMIC DNA]</scope>
    <source>
        <strain evidence="6 7">PG-01</strain>
    </source>
</reference>
<dbReference type="CDD" id="cd18012">
    <property type="entry name" value="DEXQc_arch_SWI2_SNF2"/>
    <property type="match status" value="1"/>
</dbReference>
<dbReference type="PANTHER" id="PTHR45629:SF7">
    <property type="entry name" value="DNA EXCISION REPAIR PROTEIN ERCC-6-RELATED"/>
    <property type="match status" value="1"/>
</dbReference>
<dbReference type="InterPro" id="IPR007527">
    <property type="entry name" value="Znf_SWIM"/>
</dbReference>
<dbReference type="Gene3D" id="3.40.50.300">
    <property type="entry name" value="P-loop containing nucleotide triphosphate hydrolases"/>
    <property type="match status" value="1"/>
</dbReference>
<dbReference type="SMART" id="SM00487">
    <property type="entry name" value="DEXDc"/>
    <property type="match status" value="1"/>
</dbReference>
<dbReference type="GO" id="GO:0016787">
    <property type="term" value="F:hydrolase activity"/>
    <property type="evidence" value="ECO:0007669"/>
    <property type="project" value="UniProtKB-KW"/>
</dbReference>
<evidence type="ECO:0000256" key="1">
    <source>
        <dbReference type="ARBA" id="ARBA00022801"/>
    </source>
</evidence>
<feature type="domain" description="Helicase ATP-binding" evidence="4">
    <location>
        <begin position="673"/>
        <end position="832"/>
    </location>
</feature>
<evidence type="ECO:0000313" key="7">
    <source>
        <dbReference type="Proteomes" id="UP000030185"/>
    </source>
</evidence>
<dbReference type="InterPro" id="IPR049730">
    <property type="entry name" value="SNF2/RAD54-like_C"/>
</dbReference>
<sequence length="1121" mass="129915">MSKPIHEYVIEEVNFASFNKGLLFTHSSTLVATDSRSFFDIQPEIIDIDFISFSTLSNLRDSPTVSVRKEESSLKFTCTCGFPGDKLCSHQIQILYNLMDRMNLRIFFDEKLRHEKIREAAKEYGLENEPDPDELFQIEYDRRAVAIKPRLKGLFAVNDLTNAYFKEHVLPKKEVPQEEEFDSYKQTILVFGKHRYYDHFVIELFEAETTKDGNIRNPLIPINSIDSVWKTQDVDILKFYAAIAGCQNNYSETKSQSDIEGLKAVVKNPLGLPAFFHDHNITEKITAQSIFPVSLKSSRMELALSVDLKERFHEVSAELVIEDQLYNLKSLQLKFGYFIRIGETMHLIEDEDLARVISFFRQQNHKVLIHPSRFDAFQQTLLAGLENKFRITYSHIKKAAPALLEEQGFTAPSEKIIYLSDSENYVLITPVMRYGNVEIPILSKRQIYTKDQNGNTFLVERDQDAEDRFVAFLVRQHPFFQEQQNGDCYYLHKQRLLENDWFLDAFEEWKNYSITILGFNELKSIQYSPNKASINIKVNSGIKWFETTIDIKFGDQKVSLKQLQKSVKDKSRYIQLDNGTLGILPADWLKKFSAYFNAADIDVVAGMLKTPKTNFNEIAELYEEHLLSDETRHQIKNFRHAFEHFESIQEIKIPKELNATLREYQKQGLNWLNFLDDFGFGGCLADDMGLGKTIQIIAFILLQRKKQTRNTNLIVVPASLIYNWQQEIEKFAPSIKAHTFHGAGRIKDISDFDNYEVIITTYGTLLSDISTLKKYSFNYVILDESQAIKNPESQRYKAACLLRSRNKLVLTGTPVENNTFDLFGQFSFVCPGLLGSKQQFKGHYSMPIDKFEDSGRAKELRKKIHPFLLRRTKRQVAKELPEKTEMVLYCEMGEQQRSIYDAYEQYMRDFIAARNEDELNKEHIHFLKGLTRLRQLCNSTALISENKAYGEDSSKIDVLMEEIENKHQEHKILVFSQFVSMLDLIKKRLEDKGIPHAYLTGQTKERASVINEFQKNDQVRVFLISLKAGGTGLNLTEADYVYLVDPWWNPAVENQAIDRSYRIGQKKNVVAVRLICPNTIEEKIMKLQQTKRELVNDLVKTDSSILKALSRKELLSLFKNV</sequence>
<name>A0A098LIN3_9BACT</name>
<feature type="domain" description="SWIM-type" evidence="3">
    <location>
        <begin position="63"/>
        <end position="99"/>
    </location>
</feature>
<dbReference type="eggNOG" id="COG0553">
    <property type="taxonomic scope" value="Bacteria"/>
</dbReference>
<organism evidence="6 7">
    <name type="scientific">Sporocytophaga myxococcoides</name>
    <dbReference type="NCBI Taxonomy" id="153721"/>
    <lineage>
        <taxon>Bacteria</taxon>
        <taxon>Pseudomonadati</taxon>
        <taxon>Bacteroidota</taxon>
        <taxon>Cytophagia</taxon>
        <taxon>Cytophagales</taxon>
        <taxon>Cytophagaceae</taxon>
        <taxon>Sporocytophaga</taxon>
    </lineage>
</organism>
<dbReference type="Pfam" id="PF00271">
    <property type="entry name" value="Helicase_C"/>
    <property type="match status" value="1"/>
</dbReference>
<evidence type="ECO:0000259" key="5">
    <source>
        <dbReference type="PROSITE" id="PS51194"/>
    </source>
</evidence>
<proteinExistence type="predicted"/>
<dbReference type="RefSeq" id="WP_045465168.1">
    <property type="nucleotide sequence ID" value="NZ_BBLT01000006.1"/>
</dbReference>
<dbReference type="PROSITE" id="PS50966">
    <property type="entry name" value="ZF_SWIM"/>
    <property type="match status" value="1"/>
</dbReference>
<evidence type="ECO:0000259" key="4">
    <source>
        <dbReference type="PROSITE" id="PS51192"/>
    </source>
</evidence>
<dbReference type="InterPro" id="IPR001650">
    <property type="entry name" value="Helicase_C-like"/>
</dbReference>
<keyword evidence="1" id="KW-0378">Hydrolase</keyword>
<dbReference type="OrthoDB" id="9760715at2"/>
<comment type="caution">
    <text evidence="6">The sequence shown here is derived from an EMBL/GenBank/DDBJ whole genome shotgun (WGS) entry which is preliminary data.</text>
</comment>
<feature type="domain" description="Helicase C-terminal" evidence="5">
    <location>
        <begin position="955"/>
        <end position="1110"/>
    </location>
</feature>
<gene>
    <name evidence="6" type="ORF">MYP_3267</name>
</gene>
<dbReference type="EMBL" id="BBLT01000006">
    <property type="protein sequence ID" value="GAL86038.1"/>
    <property type="molecule type" value="Genomic_DNA"/>
</dbReference>
<keyword evidence="6" id="KW-0418">Kinase</keyword>
<accession>A0A098LIN3</accession>
<protein>
    <submittedName>
        <fullName evidence="6">Non-specific serine/threonine protein kinase</fullName>
    </submittedName>
</protein>
<dbReference type="CDD" id="cd18793">
    <property type="entry name" value="SF2_C_SNF"/>
    <property type="match status" value="1"/>
</dbReference>
<dbReference type="InterPro" id="IPR000330">
    <property type="entry name" value="SNF2_N"/>
</dbReference>
<dbReference type="GO" id="GO:0015616">
    <property type="term" value="F:DNA translocase activity"/>
    <property type="evidence" value="ECO:0007669"/>
    <property type="project" value="TreeGrafter"/>
</dbReference>
<dbReference type="PROSITE" id="PS51194">
    <property type="entry name" value="HELICASE_CTER"/>
    <property type="match status" value="1"/>
</dbReference>
<dbReference type="GO" id="GO:0008270">
    <property type="term" value="F:zinc ion binding"/>
    <property type="evidence" value="ECO:0007669"/>
    <property type="project" value="UniProtKB-KW"/>
</dbReference>
<dbReference type="InterPro" id="IPR038718">
    <property type="entry name" value="SNF2-like_sf"/>
</dbReference>
<dbReference type="Gene3D" id="3.40.50.10810">
    <property type="entry name" value="Tandem AAA-ATPase domain"/>
    <property type="match status" value="1"/>
</dbReference>
<keyword evidence="6" id="KW-0723">Serine/threonine-protein kinase</keyword>
<keyword evidence="2" id="KW-0479">Metal-binding</keyword>
<evidence type="ECO:0000313" key="6">
    <source>
        <dbReference type="EMBL" id="GAL86038.1"/>
    </source>
</evidence>
<keyword evidence="2" id="KW-0862">Zinc</keyword>
<dbReference type="InterPro" id="IPR050496">
    <property type="entry name" value="SNF2_RAD54_helicase_repair"/>
</dbReference>
<dbReference type="PANTHER" id="PTHR45629">
    <property type="entry name" value="SNF2/RAD54 FAMILY MEMBER"/>
    <property type="match status" value="1"/>
</dbReference>
<keyword evidence="7" id="KW-1185">Reference proteome</keyword>
<dbReference type="GO" id="GO:0004674">
    <property type="term" value="F:protein serine/threonine kinase activity"/>
    <property type="evidence" value="ECO:0007669"/>
    <property type="project" value="UniProtKB-KW"/>
</dbReference>
<dbReference type="SUPFAM" id="SSF52540">
    <property type="entry name" value="P-loop containing nucleoside triphosphate hydrolases"/>
    <property type="match status" value="2"/>
</dbReference>
<dbReference type="InterPro" id="IPR014001">
    <property type="entry name" value="Helicase_ATP-bd"/>
</dbReference>
<dbReference type="InterPro" id="IPR027417">
    <property type="entry name" value="P-loop_NTPase"/>
</dbReference>
<dbReference type="AlphaFoldDB" id="A0A098LIN3"/>
<dbReference type="Pfam" id="PF00176">
    <property type="entry name" value="SNF2-rel_dom"/>
    <property type="match status" value="1"/>
</dbReference>
<dbReference type="STRING" id="153721.MYP_3267"/>
<keyword evidence="2" id="KW-0863">Zinc-finger</keyword>
<dbReference type="SMART" id="SM00490">
    <property type="entry name" value="HELICc"/>
    <property type="match status" value="1"/>
</dbReference>